<dbReference type="InterPro" id="IPR000086">
    <property type="entry name" value="NUDIX_hydrolase_dom"/>
</dbReference>
<keyword evidence="9" id="KW-1185">Reference proteome</keyword>
<keyword evidence="6" id="KW-0464">Manganese</keyword>
<dbReference type="NCBIfam" id="NF007980">
    <property type="entry name" value="PRK10707.1"/>
    <property type="match status" value="1"/>
</dbReference>
<accession>K0CAZ8</accession>
<dbReference type="InterPro" id="IPR015797">
    <property type="entry name" value="NUDIX_hydrolase-like_dom_sf"/>
</dbReference>
<evidence type="ECO:0000256" key="5">
    <source>
        <dbReference type="ARBA" id="ARBA00022842"/>
    </source>
</evidence>
<dbReference type="Pfam" id="PF00293">
    <property type="entry name" value="NUDIX"/>
    <property type="match status" value="1"/>
</dbReference>
<dbReference type="OrthoDB" id="9802805at2"/>
<gene>
    <name evidence="8" type="ordered locus">B5T_01408</name>
</gene>
<dbReference type="PANTHER" id="PTHR12992:SF11">
    <property type="entry name" value="MITOCHONDRIAL COENZYME A DIPHOSPHATASE NUDT8"/>
    <property type="match status" value="1"/>
</dbReference>
<dbReference type="GO" id="GO:0010945">
    <property type="term" value="F:coenzyme A diphosphatase activity"/>
    <property type="evidence" value="ECO:0007669"/>
    <property type="project" value="InterPro"/>
</dbReference>
<keyword evidence="5" id="KW-0460">Magnesium</keyword>
<dbReference type="Gene3D" id="3.90.79.10">
    <property type="entry name" value="Nucleoside Triphosphate Pyrophosphohydrolase"/>
    <property type="match status" value="1"/>
</dbReference>
<dbReference type="PROSITE" id="PS51462">
    <property type="entry name" value="NUDIX"/>
    <property type="match status" value="1"/>
</dbReference>
<protein>
    <submittedName>
        <fullName evidence="8">Hydrolase, NUDIX family protein</fullName>
    </submittedName>
</protein>
<evidence type="ECO:0000256" key="4">
    <source>
        <dbReference type="ARBA" id="ARBA00022801"/>
    </source>
</evidence>
<dbReference type="CDD" id="cd03426">
    <property type="entry name" value="NUDIX_CoAse_Nudt7"/>
    <property type="match status" value="1"/>
</dbReference>
<dbReference type="HOGENOM" id="CLU_040940_5_2_6"/>
<dbReference type="eggNOG" id="COG0494">
    <property type="taxonomic scope" value="Bacteria"/>
</dbReference>
<comment type="cofactor">
    <cofactor evidence="1">
        <name>Mn(2+)</name>
        <dbReference type="ChEBI" id="CHEBI:29035"/>
    </cofactor>
</comment>
<dbReference type="InterPro" id="IPR045121">
    <property type="entry name" value="CoAse"/>
</dbReference>
<organism evidence="8 9">
    <name type="scientific">Alcanivorax dieselolei (strain DSM 16502 / CGMCC 1.3690 / MCCC 1A00001 / B-5)</name>
    <name type="common">Alloalcanivorax dieselolei</name>
    <dbReference type="NCBI Taxonomy" id="930169"/>
    <lineage>
        <taxon>Bacteria</taxon>
        <taxon>Pseudomonadati</taxon>
        <taxon>Pseudomonadota</taxon>
        <taxon>Gammaproteobacteria</taxon>
        <taxon>Oceanospirillales</taxon>
        <taxon>Alcanivoracaceae</taxon>
        <taxon>Alloalcanivorax</taxon>
    </lineage>
</organism>
<evidence type="ECO:0000256" key="6">
    <source>
        <dbReference type="ARBA" id="ARBA00023211"/>
    </source>
</evidence>
<evidence type="ECO:0000313" key="8">
    <source>
        <dbReference type="EMBL" id="AFT69690.1"/>
    </source>
</evidence>
<reference evidence="8 9" key="1">
    <citation type="journal article" date="2012" name="J. Bacteriol.">
        <title>Complete genome sequence of Alcanivorax dieselolei type strain B5.</title>
        <authorList>
            <person name="Lai Q."/>
            <person name="Li W."/>
            <person name="Shao Z."/>
        </authorList>
    </citation>
    <scope>NUCLEOTIDE SEQUENCE [LARGE SCALE GENOMIC DNA]</scope>
    <source>
        <strain evidence="9">DSM 16502 / CGMCC 1.3690 / B-5</strain>
    </source>
</reference>
<keyword evidence="3" id="KW-0479">Metal-binding</keyword>
<dbReference type="PANTHER" id="PTHR12992">
    <property type="entry name" value="NUDIX HYDROLASE"/>
    <property type="match status" value="1"/>
</dbReference>
<evidence type="ECO:0000313" key="9">
    <source>
        <dbReference type="Proteomes" id="UP000006286"/>
    </source>
</evidence>
<comment type="cofactor">
    <cofactor evidence="2">
        <name>Mg(2+)</name>
        <dbReference type="ChEBI" id="CHEBI:18420"/>
    </cofactor>
</comment>
<evidence type="ECO:0000259" key="7">
    <source>
        <dbReference type="PROSITE" id="PS51462"/>
    </source>
</evidence>
<dbReference type="STRING" id="930169.B5T_01408"/>
<dbReference type="Proteomes" id="UP000006286">
    <property type="component" value="Chromosome"/>
</dbReference>
<name>K0CAZ8_ALCDB</name>
<dbReference type="KEGG" id="adi:B5T_01408"/>
<sequence length="201" mass="22870">MAAGEARMTDLERLRRRLPDYRLIELPLDLPEAAVLMPFVDKPEPELILTVRSRSMPTHAGEVAFPGGKRDPSDRNLMMTALRESQEEVGLAREAVEVLGNLSPIPSRFGMKVTPFVGVVHADAELTPEPGEIDSIFNVPLRFFLEQEPDLTAPVEVYGRRLRMPNYYFEDKRIWGLTAFMILDLINHVYDTDIRFDVSDD</sequence>
<keyword evidence="4 8" id="KW-0378">Hydrolase</keyword>
<proteinExistence type="predicted"/>
<evidence type="ECO:0000256" key="1">
    <source>
        <dbReference type="ARBA" id="ARBA00001936"/>
    </source>
</evidence>
<feature type="domain" description="Nudix hydrolase" evidence="7">
    <location>
        <begin position="29"/>
        <end position="164"/>
    </location>
</feature>
<dbReference type="GO" id="GO:0046872">
    <property type="term" value="F:metal ion binding"/>
    <property type="evidence" value="ECO:0007669"/>
    <property type="project" value="UniProtKB-KW"/>
</dbReference>
<evidence type="ECO:0000256" key="3">
    <source>
        <dbReference type="ARBA" id="ARBA00022723"/>
    </source>
</evidence>
<dbReference type="EMBL" id="CP003466">
    <property type="protein sequence ID" value="AFT69690.1"/>
    <property type="molecule type" value="Genomic_DNA"/>
</dbReference>
<evidence type="ECO:0000256" key="2">
    <source>
        <dbReference type="ARBA" id="ARBA00001946"/>
    </source>
</evidence>
<dbReference type="PATRIC" id="fig|930169.3.peg.1382"/>
<dbReference type="AlphaFoldDB" id="K0CAZ8"/>
<dbReference type="SUPFAM" id="SSF55811">
    <property type="entry name" value="Nudix"/>
    <property type="match status" value="1"/>
</dbReference>